<dbReference type="AlphaFoldDB" id="A0A397AZA5"/>
<dbReference type="InterPro" id="IPR036397">
    <property type="entry name" value="RNaseH_sf"/>
</dbReference>
<dbReference type="GO" id="GO:0003676">
    <property type="term" value="F:nucleic acid binding"/>
    <property type="evidence" value="ECO:0007669"/>
    <property type="project" value="InterPro"/>
</dbReference>
<dbReference type="EMBL" id="QUTF01008685">
    <property type="protein sequence ID" value="RHZ38410.1"/>
    <property type="molecule type" value="Genomic_DNA"/>
</dbReference>
<evidence type="ECO:0000313" key="1">
    <source>
        <dbReference type="EMBL" id="RHY11594.1"/>
    </source>
</evidence>
<comment type="caution">
    <text evidence="1">The sequence shown here is derived from an EMBL/GenBank/DDBJ whole genome shotgun (WGS) entry which is preliminary data.</text>
</comment>
<protein>
    <recommendedName>
        <fullName evidence="5">Mitochondrial resolvase Ydc2 catalytic domain-containing protein</fullName>
    </recommendedName>
</protein>
<gene>
    <name evidence="2" type="ORF">DYB26_013196</name>
    <name evidence="1" type="ORF">DYB36_003239</name>
</gene>
<dbReference type="Proteomes" id="UP000265427">
    <property type="component" value="Unassembled WGS sequence"/>
</dbReference>
<dbReference type="EMBL" id="QUSZ01005011">
    <property type="protein sequence ID" value="RHY11594.1"/>
    <property type="molecule type" value="Genomic_DNA"/>
</dbReference>
<reference evidence="3 4" key="1">
    <citation type="submission" date="2018-08" db="EMBL/GenBank/DDBJ databases">
        <title>Aphanomyces genome sequencing and annotation.</title>
        <authorList>
            <person name="Minardi D."/>
            <person name="Oidtmann B."/>
            <person name="Van Der Giezen M."/>
            <person name="Studholme D.J."/>
        </authorList>
    </citation>
    <scope>NUCLEOTIDE SEQUENCE [LARGE SCALE GENOMIC DNA]</scope>
    <source>
        <strain evidence="2 4">FDL457</strain>
        <strain evidence="1 3">Kv</strain>
    </source>
</reference>
<evidence type="ECO:0000313" key="4">
    <source>
        <dbReference type="Proteomes" id="UP000286510"/>
    </source>
</evidence>
<accession>A0A397AZA5</accession>
<sequence>MKLIQKLLEKHGIEQVVRSVVQARRSPPEPIRVLGLDINTNSTGFVVLNELGGIESSGHICTKHLQSDGQILDIGVEIAARMSQVHNHELSTTPLVAWEVGIEDFLRTFSPGQFKTKGLFQLAQLNGLVSYCALTTFGVAPIHVHPTAARHFFALKVPPGVPKKKDEIKRVVLAHAIASEPALYLPHMTIPAQFDVADAYVVASYTYWRRVVDTVIATSHPLQSALWPDMEQQLARQIASRSAKTKSFSKQAYLQLVFRQEVDIWVRDHRTTCC</sequence>
<proteinExistence type="predicted"/>
<evidence type="ECO:0000313" key="3">
    <source>
        <dbReference type="Proteomes" id="UP000265427"/>
    </source>
</evidence>
<evidence type="ECO:0000313" key="2">
    <source>
        <dbReference type="EMBL" id="RHZ38410.1"/>
    </source>
</evidence>
<name>A0A397AZA5_APHAT</name>
<organism evidence="1 3">
    <name type="scientific">Aphanomyces astaci</name>
    <name type="common">Crayfish plague agent</name>
    <dbReference type="NCBI Taxonomy" id="112090"/>
    <lineage>
        <taxon>Eukaryota</taxon>
        <taxon>Sar</taxon>
        <taxon>Stramenopiles</taxon>
        <taxon>Oomycota</taxon>
        <taxon>Saprolegniomycetes</taxon>
        <taxon>Saprolegniales</taxon>
        <taxon>Verrucalvaceae</taxon>
        <taxon>Aphanomyces</taxon>
    </lineage>
</organism>
<dbReference type="VEuPathDB" id="FungiDB:H257_08296"/>
<evidence type="ECO:0008006" key="5">
    <source>
        <dbReference type="Google" id="ProtNLM"/>
    </source>
</evidence>
<dbReference type="Gene3D" id="3.30.420.10">
    <property type="entry name" value="Ribonuclease H-like superfamily/Ribonuclease H"/>
    <property type="match status" value="1"/>
</dbReference>
<dbReference type="Proteomes" id="UP000286510">
    <property type="component" value="Unassembled WGS sequence"/>
</dbReference>